<keyword evidence="1" id="KW-0479">Metal-binding</keyword>
<protein>
    <submittedName>
        <fullName evidence="4">Metallophosphoesterase</fullName>
    </submittedName>
</protein>
<organism evidence="4 5">
    <name type="scientific">Candidatus Merdiplasma excrementigallinarum</name>
    <dbReference type="NCBI Taxonomy" id="2840864"/>
    <lineage>
        <taxon>Bacteria</taxon>
        <taxon>Bacillati</taxon>
        <taxon>Bacillota</taxon>
        <taxon>Clostridia</taxon>
        <taxon>Lachnospirales</taxon>
        <taxon>Lachnospiraceae</taxon>
        <taxon>Lachnospiraceae incertae sedis</taxon>
        <taxon>Candidatus Merdiplasma</taxon>
    </lineage>
</organism>
<dbReference type="GO" id="GO:0046872">
    <property type="term" value="F:metal ion binding"/>
    <property type="evidence" value="ECO:0007669"/>
    <property type="project" value="UniProtKB-KW"/>
</dbReference>
<evidence type="ECO:0000259" key="3">
    <source>
        <dbReference type="Pfam" id="PF00149"/>
    </source>
</evidence>
<dbReference type="EMBL" id="DVOS01000052">
    <property type="protein sequence ID" value="HIV23462.1"/>
    <property type="molecule type" value="Genomic_DNA"/>
</dbReference>
<dbReference type="InterPro" id="IPR051158">
    <property type="entry name" value="Metallophosphoesterase_sf"/>
</dbReference>
<sequence>MSEIKTSHYKIRSPLSRPWQPFSLVLLADLHNASFGPRNERLLQEIRAADPRAVLAAGDMVVAKGKRFQADAAVELLGELTRRYPVFYANGNHEDRLELKKETFGDAYQNYMEEIQSLGVRLLMNTSQQMEINRMKLAIYGYRPDWKYYRHGCREEMTERELTEALGEPDPDVFTILLAHHPSYFKAYARWGADLTLSGHLHGGMVRLPLLGGVVSPGWTLFPKYDHGLYTMGSKKMIVSAGLASHTIKLRLNNPPELVVIDFL</sequence>
<dbReference type="Pfam" id="PF00149">
    <property type="entry name" value="Metallophos"/>
    <property type="match status" value="1"/>
</dbReference>
<gene>
    <name evidence="4" type="ORF">IAC80_05935</name>
</gene>
<reference evidence="4" key="2">
    <citation type="journal article" date="2021" name="PeerJ">
        <title>Extensive microbial diversity within the chicken gut microbiome revealed by metagenomics and culture.</title>
        <authorList>
            <person name="Gilroy R."/>
            <person name="Ravi A."/>
            <person name="Getino M."/>
            <person name="Pursley I."/>
            <person name="Horton D.L."/>
            <person name="Alikhan N.F."/>
            <person name="Baker D."/>
            <person name="Gharbi K."/>
            <person name="Hall N."/>
            <person name="Watson M."/>
            <person name="Adriaenssens E.M."/>
            <person name="Foster-Nyarko E."/>
            <person name="Jarju S."/>
            <person name="Secka A."/>
            <person name="Antonio M."/>
            <person name="Oren A."/>
            <person name="Chaudhuri R.R."/>
            <person name="La Ragione R."/>
            <person name="Hildebrand F."/>
            <person name="Pallen M.J."/>
        </authorList>
    </citation>
    <scope>NUCLEOTIDE SEQUENCE</scope>
    <source>
        <strain evidence="4">ChiBcec6-7307</strain>
    </source>
</reference>
<evidence type="ECO:0000313" key="5">
    <source>
        <dbReference type="Proteomes" id="UP000886889"/>
    </source>
</evidence>
<feature type="domain" description="Calcineurin-like phosphoesterase" evidence="3">
    <location>
        <begin position="24"/>
        <end position="203"/>
    </location>
</feature>
<accession>A0A9D1NZV6</accession>
<evidence type="ECO:0000256" key="1">
    <source>
        <dbReference type="ARBA" id="ARBA00022723"/>
    </source>
</evidence>
<dbReference type="Gene3D" id="3.60.21.10">
    <property type="match status" value="1"/>
</dbReference>
<dbReference type="GO" id="GO:0009245">
    <property type="term" value="P:lipid A biosynthetic process"/>
    <property type="evidence" value="ECO:0007669"/>
    <property type="project" value="TreeGrafter"/>
</dbReference>
<dbReference type="InterPro" id="IPR029052">
    <property type="entry name" value="Metallo-depent_PP-like"/>
</dbReference>
<dbReference type="GO" id="GO:0008758">
    <property type="term" value="F:UDP-2,3-diacylglucosamine hydrolase activity"/>
    <property type="evidence" value="ECO:0007669"/>
    <property type="project" value="TreeGrafter"/>
</dbReference>
<name>A0A9D1NZV6_9FIRM</name>
<dbReference type="PANTHER" id="PTHR31302:SF31">
    <property type="entry name" value="PHOSPHODIESTERASE YAEI"/>
    <property type="match status" value="1"/>
</dbReference>
<dbReference type="SUPFAM" id="SSF56300">
    <property type="entry name" value="Metallo-dependent phosphatases"/>
    <property type="match status" value="1"/>
</dbReference>
<dbReference type="Proteomes" id="UP000886889">
    <property type="component" value="Unassembled WGS sequence"/>
</dbReference>
<dbReference type="InterPro" id="IPR004843">
    <property type="entry name" value="Calcineurin-like_PHP"/>
</dbReference>
<keyword evidence="2" id="KW-0378">Hydrolase</keyword>
<reference evidence="4" key="1">
    <citation type="submission" date="2020-10" db="EMBL/GenBank/DDBJ databases">
        <authorList>
            <person name="Gilroy R."/>
        </authorList>
    </citation>
    <scope>NUCLEOTIDE SEQUENCE</scope>
    <source>
        <strain evidence="4">ChiBcec6-7307</strain>
    </source>
</reference>
<proteinExistence type="predicted"/>
<evidence type="ECO:0000313" key="4">
    <source>
        <dbReference type="EMBL" id="HIV23462.1"/>
    </source>
</evidence>
<dbReference type="PANTHER" id="PTHR31302">
    <property type="entry name" value="TRANSMEMBRANE PROTEIN WITH METALLOPHOSPHOESTERASE DOMAIN-RELATED"/>
    <property type="match status" value="1"/>
</dbReference>
<evidence type="ECO:0000256" key="2">
    <source>
        <dbReference type="ARBA" id="ARBA00022801"/>
    </source>
</evidence>
<comment type="caution">
    <text evidence="4">The sequence shown here is derived from an EMBL/GenBank/DDBJ whole genome shotgun (WGS) entry which is preliminary data.</text>
</comment>
<dbReference type="GO" id="GO:0016020">
    <property type="term" value="C:membrane"/>
    <property type="evidence" value="ECO:0007669"/>
    <property type="project" value="GOC"/>
</dbReference>
<dbReference type="AlphaFoldDB" id="A0A9D1NZV6"/>